<evidence type="ECO:0000313" key="2">
    <source>
        <dbReference type="Proteomes" id="UP000828048"/>
    </source>
</evidence>
<gene>
    <name evidence="1" type="ORF">Vadar_023428</name>
</gene>
<reference evidence="1 2" key="1">
    <citation type="journal article" date="2021" name="Hortic Res">
        <title>High-quality reference genome and annotation aids understanding of berry development for evergreen blueberry (Vaccinium darrowii).</title>
        <authorList>
            <person name="Yu J."/>
            <person name="Hulse-Kemp A.M."/>
            <person name="Babiker E."/>
            <person name="Staton M."/>
        </authorList>
    </citation>
    <scope>NUCLEOTIDE SEQUENCE [LARGE SCALE GENOMIC DNA]</scope>
    <source>
        <strain evidence="2">cv. NJ 8807/NJ 8810</strain>
        <tissue evidence="1">Young leaf</tissue>
    </source>
</reference>
<organism evidence="1 2">
    <name type="scientific">Vaccinium darrowii</name>
    <dbReference type="NCBI Taxonomy" id="229202"/>
    <lineage>
        <taxon>Eukaryota</taxon>
        <taxon>Viridiplantae</taxon>
        <taxon>Streptophyta</taxon>
        <taxon>Embryophyta</taxon>
        <taxon>Tracheophyta</taxon>
        <taxon>Spermatophyta</taxon>
        <taxon>Magnoliopsida</taxon>
        <taxon>eudicotyledons</taxon>
        <taxon>Gunneridae</taxon>
        <taxon>Pentapetalae</taxon>
        <taxon>asterids</taxon>
        <taxon>Ericales</taxon>
        <taxon>Ericaceae</taxon>
        <taxon>Vaccinioideae</taxon>
        <taxon>Vaccinieae</taxon>
        <taxon>Vaccinium</taxon>
    </lineage>
</organism>
<proteinExistence type="predicted"/>
<accession>A0ACB7Z5T5</accession>
<evidence type="ECO:0000313" key="1">
    <source>
        <dbReference type="EMBL" id="KAH7861233.1"/>
    </source>
</evidence>
<name>A0ACB7Z5T5_9ERIC</name>
<dbReference type="EMBL" id="CM037154">
    <property type="protein sequence ID" value="KAH7861233.1"/>
    <property type="molecule type" value="Genomic_DNA"/>
</dbReference>
<sequence length="286" mass="31013">MVGTMATSTPIWLQSSPTVPISWNSNPSTVFPGRSLPNPRTVLHKAHNFPLSSTFYIQKDYFFRTHFSPKAAAASSVGSPEYAEEPATKVKFQTFLSLPGCSSPLSLIGTGYREKVFAIIGVKVYAAGLYMNQSILSGLDAWKGQSSQKIQEDSSLFNSIFQARLEKALQIVLVRDLDGKTFWDALDDAISPRIKSPAPVDESALSTFRSIFQGRPLKKGTFIFLTWVDPTKMLVSVSSSGLPSAVDATIESMNVILALFDVFFGSAPVSPSLKAAVSNGLATMLK</sequence>
<dbReference type="Proteomes" id="UP000828048">
    <property type="component" value="Chromosome 4"/>
</dbReference>
<keyword evidence="2" id="KW-1185">Reference proteome</keyword>
<protein>
    <submittedName>
        <fullName evidence="1">Uncharacterized protein</fullName>
    </submittedName>
</protein>
<comment type="caution">
    <text evidence="1">The sequence shown here is derived from an EMBL/GenBank/DDBJ whole genome shotgun (WGS) entry which is preliminary data.</text>
</comment>